<organism evidence="1">
    <name type="scientific">uncultured Caudovirales phage</name>
    <dbReference type="NCBI Taxonomy" id="2100421"/>
    <lineage>
        <taxon>Viruses</taxon>
        <taxon>Duplodnaviria</taxon>
        <taxon>Heunggongvirae</taxon>
        <taxon>Uroviricota</taxon>
        <taxon>Caudoviricetes</taxon>
        <taxon>Peduoviridae</taxon>
        <taxon>Maltschvirus</taxon>
        <taxon>Maltschvirus maltsch</taxon>
    </lineage>
</organism>
<name>A0A6J5L0H2_9CAUD</name>
<proteinExistence type="predicted"/>
<gene>
    <name evidence="1" type="ORF">UFOVP79_44</name>
</gene>
<dbReference type="EMBL" id="LR796207">
    <property type="protein sequence ID" value="CAB4127025.1"/>
    <property type="molecule type" value="Genomic_DNA"/>
</dbReference>
<reference evidence="1" key="1">
    <citation type="submission" date="2020-04" db="EMBL/GenBank/DDBJ databases">
        <authorList>
            <person name="Chiriac C."/>
            <person name="Salcher M."/>
            <person name="Ghai R."/>
            <person name="Kavagutti S V."/>
        </authorList>
    </citation>
    <scope>NUCLEOTIDE SEQUENCE</scope>
</reference>
<protein>
    <submittedName>
        <fullName evidence="1">Uncharacterized protein</fullName>
    </submittedName>
</protein>
<accession>A0A6J5L0H2</accession>
<evidence type="ECO:0000313" key="1">
    <source>
        <dbReference type="EMBL" id="CAB4127025.1"/>
    </source>
</evidence>
<sequence length="83" mass="9795">MKTGPIGEVCRDCIYAEKKQFYGGYNFKCLGCRDRLLKSEVCKLKRETLAKMLRKWGEVPEWKIEPHCGCTKSCKRRQYQRGE</sequence>